<feature type="region of interest" description="Disordered" evidence="1">
    <location>
        <begin position="1"/>
        <end position="87"/>
    </location>
</feature>
<evidence type="ECO:0000313" key="3">
    <source>
        <dbReference type="Proteomes" id="UP000092993"/>
    </source>
</evidence>
<dbReference type="Proteomes" id="UP000092993">
    <property type="component" value="Unassembled WGS sequence"/>
</dbReference>
<feature type="compositionally biased region" description="Basic and acidic residues" evidence="1">
    <location>
        <begin position="1"/>
        <end position="10"/>
    </location>
</feature>
<sequence length="87" mass="9788">MADRARDARSIPEFPDTETASSASKPEAHEDRKKSEETGRVWWTRRRAQSARTTRDAQPMSSKGSSDREIESQAAEKDAARAERPRG</sequence>
<feature type="compositionally biased region" description="Basic and acidic residues" evidence="1">
    <location>
        <begin position="65"/>
        <end position="87"/>
    </location>
</feature>
<reference evidence="2 3" key="1">
    <citation type="submission" date="2016-03" db="EMBL/GenBank/DDBJ databases">
        <title>Whole genome sequencing of Grifola frondosa 9006-11.</title>
        <authorList>
            <person name="Min B."/>
            <person name="Park H."/>
            <person name="Kim J.-G."/>
            <person name="Cho H."/>
            <person name="Oh Y.-L."/>
            <person name="Kong W.-S."/>
            <person name="Choi I.-G."/>
        </authorList>
    </citation>
    <scope>NUCLEOTIDE SEQUENCE [LARGE SCALE GENOMIC DNA]</scope>
    <source>
        <strain evidence="2 3">9006-11</strain>
    </source>
</reference>
<dbReference type="AlphaFoldDB" id="A0A1C7MF33"/>
<accession>A0A1C7MF33</accession>
<evidence type="ECO:0000313" key="2">
    <source>
        <dbReference type="EMBL" id="OBZ75493.1"/>
    </source>
</evidence>
<proteinExistence type="predicted"/>
<feature type="compositionally biased region" description="Basic and acidic residues" evidence="1">
    <location>
        <begin position="26"/>
        <end position="39"/>
    </location>
</feature>
<gene>
    <name evidence="2" type="ORF">A0H81_04706</name>
</gene>
<dbReference type="EMBL" id="LUGG01000004">
    <property type="protein sequence ID" value="OBZ75493.1"/>
    <property type="molecule type" value="Genomic_DNA"/>
</dbReference>
<keyword evidence="3" id="KW-1185">Reference proteome</keyword>
<comment type="caution">
    <text evidence="2">The sequence shown here is derived from an EMBL/GenBank/DDBJ whole genome shotgun (WGS) entry which is preliminary data.</text>
</comment>
<protein>
    <submittedName>
        <fullName evidence="2">Uncharacterized protein</fullName>
    </submittedName>
</protein>
<evidence type="ECO:0000256" key="1">
    <source>
        <dbReference type="SAM" id="MobiDB-lite"/>
    </source>
</evidence>
<name>A0A1C7MF33_GRIFR</name>
<organism evidence="2 3">
    <name type="scientific">Grifola frondosa</name>
    <name type="common">Maitake</name>
    <name type="synonym">Polyporus frondosus</name>
    <dbReference type="NCBI Taxonomy" id="5627"/>
    <lineage>
        <taxon>Eukaryota</taxon>
        <taxon>Fungi</taxon>
        <taxon>Dikarya</taxon>
        <taxon>Basidiomycota</taxon>
        <taxon>Agaricomycotina</taxon>
        <taxon>Agaricomycetes</taxon>
        <taxon>Polyporales</taxon>
        <taxon>Grifolaceae</taxon>
        <taxon>Grifola</taxon>
    </lineage>
</organism>